<dbReference type="RefSeq" id="WP_191794988.1">
    <property type="nucleotide sequence ID" value="NZ_JACSQQ010000005.1"/>
</dbReference>
<evidence type="ECO:0000313" key="2">
    <source>
        <dbReference type="Proteomes" id="UP000641803"/>
    </source>
</evidence>
<gene>
    <name evidence="1" type="ORF">H9652_04045</name>
</gene>
<dbReference type="SUPFAM" id="SSF55166">
    <property type="entry name" value="Hedgehog/DD-peptidase"/>
    <property type="match status" value="1"/>
</dbReference>
<dbReference type="EMBL" id="JACSQQ010000005">
    <property type="protein sequence ID" value="MBD7949580.1"/>
    <property type="molecule type" value="Genomic_DNA"/>
</dbReference>
<dbReference type="InterPro" id="IPR009045">
    <property type="entry name" value="Zn_M74/Hedgehog-like"/>
</dbReference>
<accession>A0ABR8RP73</accession>
<name>A0ABR8RP73_9CELL</name>
<protein>
    <submittedName>
        <fullName evidence="1">D-alanyl-D-alanine carboxypeptidase family protein</fullName>
    </submittedName>
</protein>
<proteinExistence type="predicted"/>
<dbReference type="CDD" id="cd14814">
    <property type="entry name" value="Peptidase_M15"/>
    <property type="match status" value="1"/>
</dbReference>
<sequence>MSTALKTAPGHRLRADAAAAFDAANGARRWVLTDSERPLATQIRIFLERYMPARTGGGHYGDIRWWNGVRYVRRKGFAAAAVPGTSNHGTGTAIDVTGLGHVGSPTWEAFRRDVEPHGWRHPDWAKTSNFYEPWHWEYNPALDANLVSRPGAGTGGSIATPTIPDAPASISPTTPTHQEIDMPMLIQSPEDGIWLLDGGVRHPISDESITGLTGKLGAPAGVTTQFLRGVPRAGANQLLLIQAPGRGIGLITGGGFVPVQEMDTVAKLQSSGVALRELAAPAFDALASA</sequence>
<dbReference type="GO" id="GO:0004180">
    <property type="term" value="F:carboxypeptidase activity"/>
    <property type="evidence" value="ECO:0007669"/>
    <property type="project" value="UniProtKB-KW"/>
</dbReference>
<keyword evidence="1" id="KW-0121">Carboxypeptidase</keyword>
<evidence type="ECO:0000313" key="1">
    <source>
        <dbReference type="EMBL" id="MBD7949580.1"/>
    </source>
</evidence>
<keyword evidence="1" id="KW-0645">Protease</keyword>
<dbReference type="Gene3D" id="3.30.1380.10">
    <property type="match status" value="1"/>
</dbReference>
<reference evidence="1 2" key="1">
    <citation type="submission" date="2020-08" db="EMBL/GenBank/DDBJ databases">
        <title>A Genomic Blueprint of the Chicken Gut Microbiome.</title>
        <authorList>
            <person name="Gilroy R."/>
            <person name="Ravi A."/>
            <person name="Getino M."/>
            <person name="Pursley I."/>
            <person name="Horton D.L."/>
            <person name="Alikhan N.-F."/>
            <person name="Baker D."/>
            <person name="Gharbi K."/>
            <person name="Hall N."/>
            <person name="Watson M."/>
            <person name="Adriaenssens E.M."/>
            <person name="Foster-Nyarko E."/>
            <person name="Jarju S."/>
            <person name="Secka A."/>
            <person name="Antonio M."/>
            <person name="Oren A."/>
            <person name="Chaudhuri R."/>
            <person name="La Ragione R.M."/>
            <person name="Hildebrand F."/>
            <person name="Pallen M.J."/>
        </authorList>
    </citation>
    <scope>NUCLEOTIDE SEQUENCE [LARGE SCALE GENOMIC DNA]</scope>
    <source>
        <strain evidence="1 2">Sa4CUA1</strain>
    </source>
</reference>
<keyword evidence="1" id="KW-0378">Hydrolase</keyword>
<keyword evidence="2" id="KW-1185">Reference proteome</keyword>
<organism evidence="1 2">
    <name type="scientific">Oerskovia rustica</name>
    <dbReference type="NCBI Taxonomy" id="2762237"/>
    <lineage>
        <taxon>Bacteria</taxon>
        <taxon>Bacillati</taxon>
        <taxon>Actinomycetota</taxon>
        <taxon>Actinomycetes</taxon>
        <taxon>Micrococcales</taxon>
        <taxon>Cellulomonadaceae</taxon>
        <taxon>Oerskovia</taxon>
    </lineage>
</organism>
<comment type="caution">
    <text evidence="1">The sequence shown here is derived from an EMBL/GenBank/DDBJ whole genome shotgun (WGS) entry which is preliminary data.</text>
</comment>
<dbReference type="Proteomes" id="UP000641803">
    <property type="component" value="Unassembled WGS sequence"/>
</dbReference>